<dbReference type="InterPro" id="IPR029787">
    <property type="entry name" value="Nucleotide_cyclase"/>
</dbReference>
<organism evidence="4 5">
    <name type="scientific">Ruminococcus flavefaciens</name>
    <dbReference type="NCBI Taxonomy" id="1265"/>
    <lineage>
        <taxon>Bacteria</taxon>
        <taxon>Bacillati</taxon>
        <taxon>Bacillota</taxon>
        <taxon>Clostridia</taxon>
        <taxon>Eubacteriales</taxon>
        <taxon>Oscillospiraceae</taxon>
        <taxon>Ruminococcus</taxon>
    </lineage>
</organism>
<feature type="transmembrane region" description="Helical" evidence="1">
    <location>
        <begin position="193"/>
        <end position="212"/>
    </location>
</feature>
<dbReference type="AlphaFoldDB" id="A0A1M7HFS3"/>
<dbReference type="RefSeq" id="WP_072948908.1">
    <property type="nucleotide sequence ID" value="NZ_FRCT01000002.1"/>
</dbReference>
<dbReference type="InterPro" id="IPR000160">
    <property type="entry name" value="GGDEF_dom"/>
</dbReference>
<reference evidence="4 5" key="1">
    <citation type="submission" date="2016-11" db="EMBL/GenBank/DDBJ databases">
        <authorList>
            <person name="Jaros S."/>
            <person name="Januszkiewicz K."/>
            <person name="Wedrychowicz H."/>
        </authorList>
    </citation>
    <scope>NUCLEOTIDE SEQUENCE [LARGE SCALE GENOMIC DNA]</scope>
    <source>
        <strain evidence="4 5">Y1</strain>
    </source>
</reference>
<dbReference type="PROSITE" id="PS50887">
    <property type="entry name" value="GGDEF"/>
    <property type="match status" value="1"/>
</dbReference>
<dbReference type="PROSITE" id="PS50883">
    <property type="entry name" value="EAL"/>
    <property type="match status" value="1"/>
</dbReference>
<dbReference type="PANTHER" id="PTHR33121:SF79">
    <property type="entry name" value="CYCLIC DI-GMP PHOSPHODIESTERASE PDED-RELATED"/>
    <property type="match status" value="1"/>
</dbReference>
<dbReference type="OrthoDB" id="9762141at2"/>
<dbReference type="InterPro" id="IPR043128">
    <property type="entry name" value="Rev_trsase/Diguanyl_cyclase"/>
</dbReference>
<feature type="transmembrane region" description="Helical" evidence="1">
    <location>
        <begin position="39"/>
        <end position="59"/>
    </location>
</feature>
<name>A0A1M7HFS3_RUMFL</name>
<dbReference type="PANTHER" id="PTHR33121">
    <property type="entry name" value="CYCLIC DI-GMP PHOSPHODIESTERASE PDEF"/>
    <property type="match status" value="1"/>
</dbReference>
<dbReference type="Pfam" id="PF00563">
    <property type="entry name" value="EAL"/>
    <property type="match status" value="1"/>
</dbReference>
<feature type="transmembrane region" description="Helical" evidence="1">
    <location>
        <begin position="161"/>
        <end position="181"/>
    </location>
</feature>
<evidence type="ECO:0000313" key="5">
    <source>
        <dbReference type="Proteomes" id="UP000184394"/>
    </source>
</evidence>
<feature type="transmembrane region" description="Helical" evidence="1">
    <location>
        <begin position="79"/>
        <end position="101"/>
    </location>
</feature>
<dbReference type="SUPFAM" id="SSF141868">
    <property type="entry name" value="EAL domain-like"/>
    <property type="match status" value="1"/>
</dbReference>
<proteinExistence type="predicted"/>
<gene>
    <name evidence="4" type="ORF">SAMN04487860_102327</name>
</gene>
<dbReference type="InterPro" id="IPR001633">
    <property type="entry name" value="EAL_dom"/>
</dbReference>
<evidence type="ECO:0000259" key="2">
    <source>
        <dbReference type="PROSITE" id="PS50883"/>
    </source>
</evidence>
<evidence type="ECO:0000256" key="1">
    <source>
        <dbReference type="SAM" id="Phobius"/>
    </source>
</evidence>
<dbReference type="EMBL" id="FRCT01000002">
    <property type="protein sequence ID" value="SHM27290.1"/>
    <property type="molecule type" value="Genomic_DNA"/>
</dbReference>
<keyword evidence="1" id="KW-0472">Membrane</keyword>
<keyword evidence="1" id="KW-1133">Transmembrane helix</keyword>
<feature type="transmembrane region" description="Helical" evidence="1">
    <location>
        <begin position="122"/>
        <end position="141"/>
    </location>
</feature>
<dbReference type="Proteomes" id="UP000184394">
    <property type="component" value="Unassembled WGS sequence"/>
</dbReference>
<dbReference type="InterPro" id="IPR050706">
    <property type="entry name" value="Cyclic-di-GMP_PDE-like"/>
</dbReference>
<dbReference type="SUPFAM" id="SSF55073">
    <property type="entry name" value="Nucleotide cyclase"/>
    <property type="match status" value="1"/>
</dbReference>
<evidence type="ECO:0000313" key="4">
    <source>
        <dbReference type="EMBL" id="SHM27290.1"/>
    </source>
</evidence>
<protein>
    <submittedName>
        <fullName evidence="4">EAL domain, c-di-GMP-specific phosphodiesterase class I (Or its enzymatically inactive variant)</fullName>
    </submittedName>
</protein>
<dbReference type="InterPro" id="IPR035919">
    <property type="entry name" value="EAL_sf"/>
</dbReference>
<dbReference type="Gene3D" id="3.30.70.270">
    <property type="match status" value="1"/>
</dbReference>
<dbReference type="CDD" id="cd01948">
    <property type="entry name" value="EAL"/>
    <property type="match status" value="1"/>
</dbReference>
<dbReference type="Gene3D" id="3.20.20.450">
    <property type="entry name" value="EAL domain"/>
    <property type="match status" value="1"/>
</dbReference>
<dbReference type="GO" id="GO:0071111">
    <property type="term" value="F:cyclic-guanylate-specific phosphodiesterase activity"/>
    <property type="evidence" value="ECO:0007669"/>
    <property type="project" value="InterPro"/>
</dbReference>
<evidence type="ECO:0000259" key="3">
    <source>
        <dbReference type="PROSITE" id="PS50887"/>
    </source>
</evidence>
<feature type="domain" description="GGDEF" evidence="3">
    <location>
        <begin position="263"/>
        <end position="400"/>
    </location>
</feature>
<accession>A0A1M7HFS3</accession>
<sequence length="656" mass="75148">MVIYTDLSFGIALSALMICLANLVYTIMDGHTKKTQNRIFILLLSLLSVNAICELVNIRASEDVMISERIFFISRLSKYIYFLSHSLIAPALFYYLSFVVGRNVKIEFKRQASQSSLGYIRSIALWAVVIISELVIAFNPLTNWCWYYTSGRQFHRAWGEYIFIYLLSGFWSFAAFILVMMSWNILTKSRKRSIAVCFFLAMSGVIIQLFYMNFRVEVLLESVGFSGALLFIENEDDRKDVELNAYNSAAFLVDMKATLKNHIPVQIMIVRGIRFDKTANTVVYGKMNRDVIIRSVSDYLGTVVKQHYIYYLGHGRFAVALYGFTDEKSQQLAKKVLSRFGAAWKINGTDIFLSVRILLVRMPERAKNAEEVIYIAECPIPERVQERIIDGKSLDWVIRRAAVEKAVTNGLEHGSFEVYYQPTYNIDKTLHGAEALLRMNDEKMGLIYPDEFIPIAEQLGIIDRIDEFVLKEVCRFIYTGIPEKNGMTCINVNLSVQECMKEGFAEHISSVVEAESVLKNMINFEITESVAAKDYTHLAEVIDRLKKEGFRFSIDDYGTGYSNMTSLFSLGVDIIKIDKSILWNSEKSVHGMTLLVTLIEMIHKMDKRALMEGVETESQINILKKLGCDYMQGYYFSKPIARDDFIKLIETKSFNN</sequence>
<feature type="domain" description="EAL" evidence="2">
    <location>
        <begin position="400"/>
        <end position="653"/>
    </location>
</feature>
<feature type="transmembrane region" description="Helical" evidence="1">
    <location>
        <begin position="6"/>
        <end position="27"/>
    </location>
</feature>
<dbReference type="SMART" id="SM00052">
    <property type="entry name" value="EAL"/>
    <property type="match status" value="1"/>
</dbReference>
<keyword evidence="1" id="KW-0812">Transmembrane</keyword>